<name>A0ABR2Z4J7_9CHLO</name>
<sequence length="68" mass="7348">MGGQPQIQPGANQQPEQLPEKADSKTIPQPAPCLHTLQARFKEPVSDGKGVQATFLEFVHTTQGLVLI</sequence>
<organism evidence="2 3">
    <name type="scientific">Coccomyxa subellipsoidea</name>
    <dbReference type="NCBI Taxonomy" id="248742"/>
    <lineage>
        <taxon>Eukaryota</taxon>
        <taxon>Viridiplantae</taxon>
        <taxon>Chlorophyta</taxon>
        <taxon>core chlorophytes</taxon>
        <taxon>Trebouxiophyceae</taxon>
        <taxon>Trebouxiophyceae incertae sedis</taxon>
        <taxon>Coccomyxaceae</taxon>
        <taxon>Coccomyxa</taxon>
    </lineage>
</organism>
<evidence type="ECO:0000313" key="2">
    <source>
        <dbReference type="EMBL" id="KAK9918917.1"/>
    </source>
</evidence>
<feature type="region of interest" description="Disordered" evidence="1">
    <location>
        <begin position="1"/>
        <end position="30"/>
    </location>
</feature>
<protein>
    <submittedName>
        <fullName evidence="2">Uncharacterized protein</fullName>
    </submittedName>
</protein>
<proteinExistence type="predicted"/>
<evidence type="ECO:0000256" key="1">
    <source>
        <dbReference type="SAM" id="MobiDB-lite"/>
    </source>
</evidence>
<dbReference type="Proteomes" id="UP001491310">
    <property type="component" value="Unassembled WGS sequence"/>
</dbReference>
<feature type="compositionally biased region" description="Polar residues" evidence="1">
    <location>
        <begin position="1"/>
        <end position="16"/>
    </location>
</feature>
<evidence type="ECO:0000313" key="3">
    <source>
        <dbReference type="Proteomes" id="UP001491310"/>
    </source>
</evidence>
<reference evidence="2 3" key="1">
    <citation type="journal article" date="2024" name="Nat. Commun.">
        <title>Phylogenomics reveals the evolutionary origins of lichenization in chlorophyte algae.</title>
        <authorList>
            <person name="Puginier C."/>
            <person name="Libourel C."/>
            <person name="Otte J."/>
            <person name="Skaloud P."/>
            <person name="Haon M."/>
            <person name="Grisel S."/>
            <person name="Petersen M."/>
            <person name="Berrin J.G."/>
            <person name="Delaux P.M."/>
            <person name="Dal Grande F."/>
            <person name="Keller J."/>
        </authorList>
    </citation>
    <scope>NUCLEOTIDE SEQUENCE [LARGE SCALE GENOMIC DNA]</scope>
    <source>
        <strain evidence="2 3">SAG 216-7</strain>
    </source>
</reference>
<gene>
    <name evidence="2" type="ORF">WJX75_008023</name>
</gene>
<accession>A0ABR2Z4J7</accession>
<comment type="caution">
    <text evidence="2">The sequence shown here is derived from an EMBL/GenBank/DDBJ whole genome shotgun (WGS) entry which is preliminary data.</text>
</comment>
<keyword evidence="3" id="KW-1185">Reference proteome</keyword>
<dbReference type="EMBL" id="JALJOT010000001">
    <property type="protein sequence ID" value="KAK9918917.1"/>
    <property type="molecule type" value="Genomic_DNA"/>
</dbReference>